<evidence type="ECO:0000313" key="1">
    <source>
        <dbReference type="EMBL" id="SPF47303.1"/>
    </source>
</evidence>
<dbReference type="EMBL" id="OMOD01000170">
    <property type="protein sequence ID" value="SPF47303.1"/>
    <property type="molecule type" value="Genomic_DNA"/>
</dbReference>
<reference evidence="2" key="1">
    <citation type="submission" date="2018-02" db="EMBL/GenBank/DDBJ databases">
        <authorList>
            <person name="Hausmann B."/>
        </authorList>
    </citation>
    <scope>NUCLEOTIDE SEQUENCE [LARGE SCALE GENOMIC DNA]</scope>
    <source>
        <strain evidence="2">Peat soil MAG SbA1</strain>
    </source>
</reference>
<evidence type="ECO:0000313" key="2">
    <source>
        <dbReference type="Proteomes" id="UP000238701"/>
    </source>
</evidence>
<sequence>MRFRLRVAVISMDVLAFERCFDTFRASIDTRNYICSNGAAMYVGHHDNMTEVIMTWRAAGDSFGGQ</sequence>
<gene>
    <name evidence="1" type="ORF">SBA1_730013</name>
</gene>
<name>A0A2U3L5W1_9BACT</name>
<protein>
    <submittedName>
        <fullName evidence="1">Uncharacterized protein</fullName>
    </submittedName>
</protein>
<accession>A0A2U3L5W1</accession>
<dbReference type="AlphaFoldDB" id="A0A2U3L5W1"/>
<organism evidence="1 2">
    <name type="scientific">Candidatus Sulfotelmatobacter kueseliae</name>
    <dbReference type="NCBI Taxonomy" id="2042962"/>
    <lineage>
        <taxon>Bacteria</taxon>
        <taxon>Pseudomonadati</taxon>
        <taxon>Acidobacteriota</taxon>
        <taxon>Terriglobia</taxon>
        <taxon>Terriglobales</taxon>
        <taxon>Candidatus Korobacteraceae</taxon>
        <taxon>Candidatus Sulfotelmatobacter</taxon>
    </lineage>
</organism>
<proteinExistence type="predicted"/>
<dbReference type="Proteomes" id="UP000238701">
    <property type="component" value="Unassembled WGS sequence"/>
</dbReference>